<evidence type="ECO:0000256" key="2">
    <source>
        <dbReference type="SAM" id="MobiDB-lite"/>
    </source>
</evidence>
<evidence type="ECO:0000259" key="3">
    <source>
        <dbReference type="PROSITE" id="PS51123"/>
    </source>
</evidence>
<dbReference type="GO" id="GO:0016020">
    <property type="term" value="C:membrane"/>
    <property type="evidence" value="ECO:0007669"/>
    <property type="project" value="UniProtKB-UniRule"/>
</dbReference>
<feature type="domain" description="OmpA-like" evidence="3">
    <location>
        <begin position="54"/>
        <end position="179"/>
    </location>
</feature>
<feature type="compositionally biased region" description="Polar residues" evidence="2">
    <location>
        <begin position="155"/>
        <end position="165"/>
    </location>
</feature>
<proteinExistence type="predicted"/>
<dbReference type="InterPro" id="IPR006665">
    <property type="entry name" value="OmpA-like"/>
</dbReference>
<organism evidence="4 5">
    <name type="scientific">Neoroseomonas marina</name>
    <dbReference type="NCBI Taxonomy" id="1232220"/>
    <lineage>
        <taxon>Bacteria</taxon>
        <taxon>Pseudomonadati</taxon>
        <taxon>Pseudomonadota</taxon>
        <taxon>Alphaproteobacteria</taxon>
        <taxon>Acetobacterales</taxon>
        <taxon>Acetobacteraceae</taxon>
        <taxon>Neoroseomonas</taxon>
    </lineage>
</organism>
<dbReference type="SUPFAM" id="SSF103088">
    <property type="entry name" value="OmpA-like"/>
    <property type="match status" value="1"/>
</dbReference>
<dbReference type="PRINTS" id="PR01023">
    <property type="entry name" value="NAFLGMOTY"/>
</dbReference>
<dbReference type="Gene3D" id="3.30.1330.60">
    <property type="entry name" value="OmpA-like domain"/>
    <property type="match status" value="1"/>
</dbReference>
<dbReference type="Pfam" id="PF00691">
    <property type="entry name" value="OmpA"/>
    <property type="match status" value="1"/>
</dbReference>
<dbReference type="PANTHER" id="PTHR30329:SF21">
    <property type="entry name" value="LIPOPROTEIN YIAD-RELATED"/>
    <property type="match status" value="1"/>
</dbReference>
<reference evidence="4 5" key="1">
    <citation type="submission" date="2020-03" db="EMBL/GenBank/DDBJ databases">
        <authorList>
            <person name="Sun Q."/>
        </authorList>
    </citation>
    <scope>NUCLEOTIDE SEQUENCE [LARGE SCALE GENOMIC DNA]</scope>
    <source>
        <strain evidence="4 5">JC162</strain>
    </source>
</reference>
<evidence type="ECO:0000256" key="1">
    <source>
        <dbReference type="PROSITE-ProRule" id="PRU00473"/>
    </source>
</evidence>
<dbReference type="InterPro" id="IPR036737">
    <property type="entry name" value="OmpA-like_sf"/>
</dbReference>
<sequence>MRRTFLKLAVAPAALGLLGLTGCVSMERYEELERAYQQLQGRYTADEAEIRMLQGRLRVTMTDRILFPSGGYRIEEAARQQLRKMVPTLQGLVQTRVIVEGYTDNTPVGPELRRMGISSNLDLSSRRADTVADTLIREGAPRNLISADGRGESNPIASNDTPQGRAQNRRIEITLVGPGN</sequence>
<name>A0A848ELE0_9PROT</name>
<dbReference type="PANTHER" id="PTHR30329">
    <property type="entry name" value="STATOR ELEMENT OF FLAGELLAR MOTOR COMPLEX"/>
    <property type="match status" value="1"/>
</dbReference>
<dbReference type="Proteomes" id="UP000548582">
    <property type="component" value="Unassembled WGS sequence"/>
</dbReference>
<dbReference type="RefSeq" id="WP_170056369.1">
    <property type="nucleotide sequence ID" value="NZ_JABBKX010000012.1"/>
</dbReference>
<accession>A0A848ELE0</accession>
<feature type="region of interest" description="Disordered" evidence="2">
    <location>
        <begin position="144"/>
        <end position="165"/>
    </location>
</feature>
<dbReference type="InterPro" id="IPR050330">
    <property type="entry name" value="Bact_OuterMem_StrucFunc"/>
</dbReference>
<evidence type="ECO:0000313" key="4">
    <source>
        <dbReference type="EMBL" id="NMJ44187.1"/>
    </source>
</evidence>
<evidence type="ECO:0000313" key="5">
    <source>
        <dbReference type="Proteomes" id="UP000548582"/>
    </source>
</evidence>
<dbReference type="AlphaFoldDB" id="A0A848ELE0"/>
<dbReference type="CDD" id="cd07185">
    <property type="entry name" value="OmpA_C-like"/>
    <property type="match status" value="1"/>
</dbReference>
<dbReference type="PROSITE" id="PS51257">
    <property type="entry name" value="PROKAR_LIPOPROTEIN"/>
    <property type="match status" value="1"/>
</dbReference>
<comment type="caution">
    <text evidence="4">The sequence shown here is derived from an EMBL/GenBank/DDBJ whole genome shotgun (WGS) entry which is preliminary data.</text>
</comment>
<dbReference type="EMBL" id="JABBKX010000012">
    <property type="protein sequence ID" value="NMJ44187.1"/>
    <property type="molecule type" value="Genomic_DNA"/>
</dbReference>
<protein>
    <submittedName>
        <fullName evidence="4">OmpA family protein</fullName>
    </submittedName>
</protein>
<keyword evidence="5" id="KW-1185">Reference proteome</keyword>
<gene>
    <name evidence="4" type="ORF">GWK16_23265</name>
</gene>
<dbReference type="PROSITE" id="PS51123">
    <property type="entry name" value="OMPA_2"/>
    <property type="match status" value="1"/>
</dbReference>
<keyword evidence="1" id="KW-0472">Membrane</keyword>